<accession>R2NZK5</accession>
<dbReference type="InterPro" id="IPR041033">
    <property type="entry name" value="SpaA_PFL_dom_1"/>
</dbReference>
<dbReference type="EMBL" id="ASWA01000004">
    <property type="protein sequence ID" value="EOT64134.1"/>
    <property type="molecule type" value="Genomic_DNA"/>
</dbReference>
<feature type="compositionally biased region" description="Low complexity" evidence="1">
    <location>
        <begin position="65"/>
        <end position="89"/>
    </location>
</feature>
<evidence type="ECO:0000256" key="1">
    <source>
        <dbReference type="SAM" id="MobiDB-lite"/>
    </source>
</evidence>
<dbReference type="RefSeq" id="WP_010740924.1">
    <property type="nucleotide sequence ID" value="NZ_KB946250.1"/>
</dbReference>
<keyword evidence="7" id="KW-1185">Reference proteome</keyword>
<evidence type="ECO:0000259" key="3">
    <source>
        <dbReference type="Pfam" id="PF17802"/>
    </source>
</evidence>
<feature type="region of interest" description="Disordered" evidence="1">
    <location>
        <begin position="1191"/>
        <end position="1210"/>
    </location>
</feature>
<reference evidence="5 7" key="2">
    <citation type="submission" date="2013-03" db="EMBL/GenBank/DDBJ databases">
        <title>The Genome Sequence of Enterococcus malodoratus ATCC_43197 (PacBio/Illumina hybrid assembly).</title>
        <authorList>
            <consortium name="The Broad Institute Genomics Platform"/>
            <consortium name="The Broad Institute Genome Sequencing Center for Infectious Disease"/>
            <person name="Earl A."/>
            <person name="Russ C."/>
            <person name="Gilmore M."/>
            <person name="Surin D."/>
            <person name="Walker B."/>
            <person name="Young S."/>
            <person name="Zeng Q."/>
            <person name="Gargeya S."/>
            <person name="Fitzgerald M."/>
            <person name="Haas B."/>
            <person name="Abouelleil A."/>
            <person name="Allen A.W."/>
            <person name="Alvarado L."/>
            <person name="Arachchi H.M."/>
            <person name="Berlin A.M."/>
            <person name="Chapman S.B."/>
            <person name="Gainer-Dewar J."/>
            <person name="Goldberg J."/>
            <person name="Griggs A."/>
            <person name="Gujja S."/>
            <person name="Hansen M."/>
            <person name="Howarth C."/>
            <person name="Imamovic A."/>
            <person name="Ireland A."/>
            <person name="Larimer J."/>
            <person name="McCowan C."/>
            <person name="Murphy C."/>
            <person name="Pearson M."/>
            <person name="Poon T.W."/>
            <person name="Priest M."/>
            <person name="Roberts A."/>
            <person name="Saif S."/>
            <person name="Shea T."/>
            <person name="Sisk P."/>
            <person name="Sykes S."/>
            <person name="Wortman J."/>
            <person name="Nusbaum C."/>
            <person name="Birren B."/>
        </authorList>
    </citation>
    <scope>NUCLEOTIDE SEQUENCE [LARGE SCALE GENOMIC DNA]</scope>
    <source>
        <strain evidence="5 7">ATCC 43197</strain>
    </source>
</reference>
<dbReference type="STRING" id="71451.RV07_GL004301"/>
<organism evidence="4 6">
    <name type="scientific">Enterococcus malodoratus ATCC 43197</name>
    <dbReference type="NCBI Taxonomy" id="1158601"/>
    <lineage>
        <taxon>Bacteria</taxon>
        <taxon>Bacillati</taxon>
        <taxon>Bacillota</taxon>
        <taxon>Bacilli</taxon>
        <taxon>Lactobacillales</taxon>
        <taxon>Enterococcaceae</taxon>
        <taxon>Enterococcus</taxon>
    </lineage>
</organism>
<dbReference type="InterPro" id="IPR013783">
    <property type="entry name" value="Ig-like_fold"/>
</dbReference>
<dbReference type="Proteomes" id="UP000014148">
    <property type="component" value="Unassembled WGS sequence"/>
</dbReference>
<dbReference type="Pfam" id="PF17802">
    <property type="entry name" value="SpaA"/>
    <property type="match status" value="1"/>
</dbReference>
<protein>
    <recommendedName>
        <fullName evidence="3">SpaA-like prealbumin fold domain-containing protein</fullName>
    </recommendedName>
</protein>
<dbReference type="Proteomes" id="UP000013783">
    <property type="component" value="Unassembled WGS sequence"/>
</dbReference>
<evidence type="ECO:0000256" key="2">
    <source>
        <dbReference type="SAM" id="Phobius"/>
    </source>
</evidence>
<dbReference type="eggNOG" id="COG4932">
    <property type="taxonomic scope" value="Bacteria"/>
</dbReference>
<dbReference type="EMBL" id="AJAK01000015">
    <property type="protein sequence ID" value="EOH77452.1"/>
    <property type="molecule type" value="Genomic_DNA"/>
</dbReference>
<feature type="domain" description="SpaA-like prealbumin fold" evidence="3">
    <location>
        <begin position="1168"/>
        <end position="1266"/>
    </location>
</feature>
<evidence type="ECO:0000313" key="5">
    <source>
        <dbReference type="EMBL" id="EOT64134.1"/>
    </source>
</evidence>
<proteinExistence type="predicted"/>
<evidence type="ECO:0000313" key="4">
    <source>
        <dbReference type="EMBL" id="EOH77452.1"/>
    </source>
</evidence>
<name>R2NZK5_9ENTE</name>
<feature type="region of interest" description="Disordered" evidence="1">
    <location>
        <begin position="65"/>
        <end position="97"/>
    </location>
</feature>
<gene>
    <name evidence="5" type="ORF">I585_03331</name>
    <name evidence="4" type="ORF">UAI_02089</name>
</gene>
<comment type="caution">
    <text evidence="4">The sequence shown here is derived from an EMBL/GenBank/DDBJ whole genome shotgun (WGS) entry which is preliminary data.</text>
</comment>
<keyword evidence="2" id="KW-1133">Transmembrane helix</keyword>
<sequence>MTIKKWNKEKLICLFVVFCILLSFLFPTLSLGTTNEETSSSQPLSETLNTNDLLPTIDSQLDEAAVSNESSVASTEPESTSESSSKQSENVVQNEATVKEARASTQNILNAVVVEDWELFRDNNGNRESLTGDSKSHAVPNQAYNFSFDWTIAADKLGRNLLPNDYFILTIPQNENRDSGHWYAVPSGWSTVTTDDGEHIYRYQIENSATENTQVIRVEFLEGVGTSPIYTLDSTLTFQGFMNYVTKASVQNVSFGQDASGGALTKSITFNEIALSAANGFSFKFGSAASNNSLRWGIQFNGAANIELGGDRVDYAVNGGAGNKYQGFYTDKPGRDVWLPWGTNYTDNSVQIAGSEASGYVEDVLPAGADLTSLTIAGYIPIPIGLTQENYAKQEGVYPSSTAAFQSYVLADYGNGPTYRSGSENSEIQKPKTGTGFTLLTQGAGETKGQFKTRVKSAPYQYGVYKETSGVSTVMMHYGLMDKTNNETEKISDLTDGAYTGRTIVNPKSGVSTNITQFAAKAADYTIRRGYYAEEDRELLENYYSITYGDSNVIGGRIAAYNISLTVRYPPDTPSGAIRNESAIYTHSALTLNRKEPEPMPKRDGATANLQNPYGSITLNTNQALLQKFDVERDENDAYVPINGAEFKLQLKNGTSWADVKKNGELLTFITDGIQYFEVENGITVEKTANGLVKVDFGVLGLTNGTYRFVETKAAAGYDEEESPNWNGTAVVSASFDIPSTTSRGPTVTVWNKKLPQANYTVEHYVQKSEGNTAKENFELKLSEEKSGYLGQTVVGEPSMELLKSYEYDEDLSIAYGKITGTIAEDGSLTLQLYYTVAAEVPFTIYKQGMDGEMMPSVDSNGNQLVDEQGREMKVAFDVYEWDGIWEPKPPAVPPVGSNPYNPGNGPYAKPDVWTKINDEPIATDALGRMHIPEITNLTKYYAIVEVATYPDYVLPYNSPPANLSTYREVYWVVNMNTKLIFSAPSWANGTEVDKPDFELPSEANGNRYILKNRKPDISLFKVNEQEEAMPSTDQQKVQFDIYRWNSGGYFYETYPYNWGQWTKIASNTTTNNQGYFATIGQTGLNGGEDKNYDWYAVRETGTYSGYQRAEGYWLINTAWNTATQQFEIFDVKYKIVAGNAAVDGEDPGHTISDDRTNIYFTNKAKPIYFTKEDANRNPLGGVHFSLYKTKDGEAGSSGSEDPEASDTKWDMANPIEKISSENASDKGRVTFENLTRGDYLLVETKTHPGYQLPLGSWIVTVNFYGEIETIRGRGDPLPPAFRVDNGNYYLPNYLKNTLPKAGGYMRLFLVVLGIVLLGSVVILLQNRKNKSTYEKGKEDEK</sequence>
<evidence type="ECO:0000313" key="7">
    <source>
        <dbReference type="Proteomes" id="UP000014148"/>
    </source>
</evidence>
<dbReference type="OrthoDB" id="2177580at2"/>
<keyword evidence="2" id="KW-0472">Membrane</keyword>
<evidence type="ECO:0000313" key="6">
    <source>
        <dbReference type="Proteomes" id="UP000013783"/>
    </source>
</evidence>
<keyword evidence="2" id="KW-0812">Transmembrane</keyword>
<dbReference type="PATRIC" id="fig|1158601.3.peg.2060"/>
<reference evidence="4 6" key="1">
    <citation type="submission" date="2013-02" db="EMBL/GenBank/DDBJ databases">
        <title>The Genome Sequence of Enterococcus malodoratus ATCC_43197.</title>
        <authorList>
            <consortium name="The Broad Institute Genome Sequencing Platform"/>
            <consortium name="The Broad Institute Genome Sequencing Center for Infectious Disease"/>
            <person name="Earl A.M."/>
            <person name="Gilmore M.S."/>
            <person name="Lebreton F."/>
            <person name="Walker B."/>
            <person name="Young S.K."/>
            <person name="Zeng Q."/>
            <person name="Gargeya S."/>
            <person name="Fitzgerald M."/>
            <person name="Haas B."/>
            <person name="Abouelleil A."/>
            <person name="Alvarado L."/>
            <person name="Arachchi H.M."/>
            <person name="Berlin A.M."/>
            <person name="Chapman S.B."/>
            <person name="Dewar J."/>
            <person name="Goldberg J."/>
            <person name="Griggs A."/>
            <person name="Gujja S."/>
            <person name="Hansen M."/>
            <person name="Howarth C."/>
            <person name="Imamovic A."/>
            <person name="Larimer J."/>
            <person name="McCowan C."/>
            <person name="Murphy C."/>
            <person name="Neiman D."/>
            <person name="Pearson M."/>
            <person name="Priest M."/>
            <person name="Roberts A."/>
            <person name="Saif S."/>
            <person name="Shea T."/>
            <person name="Sisk P."/>
            <person name="Sykes S."/>
            <person name="Wortman J."/>
            <person name="Nusbaum C."/>
            <person name="Birren B."/>
        </authorList>
    </citation>
    <scope>NUCLEOTIDE SEQUENCE [LARGE SCALE GENOMIC DNA]</scope>
    <source>
        <strain evidence="4 6">ATCC 43197</strain>
    </source>
</reference>
<dbReference type="Gene3D" id="2.60.40.10">
    <property type="entry name" value="Immunoglobulins"/>
    <property type="match status" value="2"/>
</dbReference>
<feature type="transmembrane region" description="Helical" evidence="2">
    <location>
        <begin position="1305"/>
        <end position="1325"/>
    </location>
</feature>